<comment type="subcellular location">
    <subcellularLocation>
        <location evidence="1">Membrane</location>
        <topology evidence="1">Multi-pass membrane protein</topology>
    </subcellularLocation>
</comment>
<feature type="transmembrane region" description="Helical" evidence="5">
    <location>
        <begin position="180"/>
        <end position="199"/>
    </location>
</feature>
<evidence type="ECO:0000259" key="6">
    <source>
        <dbReference type="Pfam" id="PF03151"/>
    </source>
</evidence>
<evidence type="ECO:0000256" key="3">
    <source>
        <dbReference type="ARBA" id="ARBA00022989"/>
    </source>
</evidence>
<feature type="transmembrane region" description="Helical" evidence="5">
    <location>
        <begin position="123"/>
        <end position="140"/>
    </location>
</feature>
<dbReference type="GO" id="GO:0016020">
    <property type="term" value="C:membrane"/>
    <property type="evidence" value="ECO:0007669"/>
    <property type="project" value="UniProtKB-SubCell"/>
</dbReference>
<feature type="transmembrane region" description="Helical" evidence="5">
    <location>
        <begin position="67"/>
        <end position="86"/>
    </location>
</feature>
<evidence type="ECO:0000256" key="2">
    <source>
        <dbReference type="ARBA" id="ARBA00022692"/>
    </source>
</evidence>
<organism evidence="7 8">
    <name type="scientific">Geodia barretti</name>
    <name type="common">Barrett's horny sponge</name>
    <dbReference type="NCBI Taxonomy" id="519541"/>
    <lineage>
        <taxon>Eukaryota</taxon>
        <taxon>Metazoa</taxon>
        <taxon>Porifera</taxon>
        <taxon>Demospongiae</taxon>
        <taxon>Heteroscleromorpha</taxon>
        <taxon>Tetractinellida</taxon>
        <taxon>Astrophorina</taxon>
        <taxon>Geodiidae</taxon>
        <taxon>Geodia</taxon>
    </lineage>
</organism>
<evidence type="ECO:0000313" key="8">
    <source>
        <dbReference type="Proteomes" id="UP001174909"/>
    </source>
</evidence>
<proteinExistence type="predicted"/>
<protein>
    <submittedName>
        <fullName evidence="7">Solute carrier family 35 member E3</fullName>
    </submittedName>
</protein>
<feature type="transmembrane region" description="Helical" evidence="5">
    <location>
        <begin position="211"/>
        <end position="235"/>
    </location>
</feature>
<sequence length="245" mass="27145">MVSPKRVGVSIVLNLTSAISIVFLNKLIYVRYGFPSMTLTLVHFLTTSLGLFLCAKLDVFSPKSLSLLKVLPLSISFCGFVVFTNLSLQFNTVGTYQLAKAMTTPVIMTIQALFYGKNTSLRVKLSTIPVIFGIFLNSYYDVHFNFLGTLFAGLGVLVTSTYQILVGTKQTEFQVNSMQLLYYQAPLSSLILLCVVPFFEPVLSLPWQLSFEALGMVLVSGLVAFMVNLSIFWIIGKTSPLTYVH</sequence>
<feature type="domain" description="Sugar phosphate transporter" evidence="6">
    <location>
        <begin position="12"/>
        <end position="243"/>
    </location>
</feature>
<evidence type="ECO:0000256" key="5">
    <source>
        <dbReference type="SAM" id="Phobius"/>
    </source>
</evidence>
<gene>
    <name evidence="7" type="ORF">GBAR_LOCUS3389</name>
</gene>
<dbReference type="Pfam" id="PF03151">
    <property type="entry name" value="TPT"/>
    <property type="match status" value="1"/>
</dbReference>
<comment type="caution">
    <text evidence="7">The sequence shown here is derived from an EMBL/GenBank/DDBJ whole genome shotgun (WGS) entry which is preliminary data.</text>
</comment>
<reference evidence="7" key="1">
    <citation type="submission" date="2023-03" db="EMBL/GenBank/DDBJ databases">
        <authorList>
            <person name="Steffen K."/>
            <person name="Cardenas P."/>
        </authorList>
    </citation>
    <scope>NUCLEOTIDE SEQUENCE</scope>
</reference>
<feature type="transmembrane region" description="Helical" evidence="5">
    <location>
        <begin position="146"/>
        <end position="168"/>
    </location>
</feature>
<keyword evidence="2 5" id="KW-0812">Transmembrane</keyword>
<keyword evidence="8" id="KW-1185">Reference proteome</keyword>
<feature type="transmembrane region" description="Helical" evidence="5">
    <location>
        <begin position="98"/>
        <end position="116"/>
    </location>
</feature>
<accession>A0AA35R3Z4</accession>
<dbReference type="AlphaFoldDB" id="A0AA35R3Z4"/>
<dbReference type="Proteomes" id="UP001174909">
    <property type="component" value="Unassembled WGS sequence"/>
</dbReference>
<feature type="transmembrane region" description="Helical" evidence="5">
    <location>
        <begin position="34"/>
        <end position="55"/>
    </location>
</feature>
<dbReference type="InterPro" id="IPR004853">
    <property type="entry name" value="Sugar_P_trans_dom"/>
</dbReference>
<evidence type="ECO:0000256" key="1">
    <source>
        <dbReference type="ARBA" id="ARBA00004141"/>
    </source>
</evidence>
<dbReference type="InterPro" id="IPR050186">
    <property type="entry name" value="TPT_transporter"/>
</dbReference>
<dbReference type="PANTHER" id="PTHR11132">
    <property type="entry name" value="SOLUTE CARRIER FAMILY 35"/>
    <property type="match status" value="1"/>
</dbReference>
<feature type="transmembrane region" description="Helical" evidence="5">
    <location>
        <begin position="7"/>
        <end position="28"/>
    </location>
</feature>
<dbReference type="EMBL" id="CASHTH010000480">
    <property type="protein sequence ID" value="CAI8002417.1"/>
    <property type="molecule type" value="Genomic_DNA"/>
</dbReference>
<keyword evidence="4 5" id="KW-0472">Membrane</keyword>
<name>A0AA35R3Z4_GEOBA</name>
<keyword evidence="3 5" id="KW-1133">Transmembrane helix</keyword>
<evidence type="ECO:0000313" key="7">
    <source>
        <dbReference type="EMBL" id="CAI8002417.1"/>
    </source>
</evidence>
<evidence type="ECO:0000256" key="4">
    <source>
        <dbReference type="ARBA" id="ARBA00023136"/>
    </source>
</evidence>